<comment type="caution">
    <text evidence="2">The sequence shown here is derived from an EMBL/GenBank/DDBJ whole genome shotgun (WGS) entry which is preliminary data.</text>
</comment>
<feature type="compositionally biased region" description="Low complexity" evidence="1">
    <location>
        <begin position="65"/>
        <end position="90"/>
    </location>
</feature>
<gene>
    <name evidence="2" type="ORF">PIIN_10179</name>
</gene>
<keyword evidence="3" id="KW-1185">Reference proteome</keyword>
<feature type="compositionally biased region" description="Polar residues" evidence="1">
    <location>
        <begin position="91"/>
        <end position="109"/>
    </location>
</feature>
<organism evidence="2 3">
    <name type="scientific">Serendipita indica (strain DSM 11827)</name>
    <name type="common">Root endophyte fungus</name>
    <name type="synonym">Piriformospora indica</name>
    <dbReference type="NCBI Taxonomy" id="1109443"/>
    <lineage>
        <taxon>Eukaryota</taxon>
        <taxon>Fungi</taxon>
        <taxon>Dikarya</taxon>
        <taxon>Basidiomycota</taxon>
        <taxon>Agaricomycotina</taxon>
        <taxon>Agaricomycetes</taxon>
        <taxon>Sebacinales</taxon>
        <taxon>Serendipitaceae</taxon>
        <taxon>Serendipita</taxon>
    </lineage>
</organism>
<name>G4TXZ3_SERID</name>
<sequence>MSERTLSSGCPEIKSQVSEVHQGRVTQWLDLTGLTSRLTRPSINTFTLTNVLPPMLVAAMESPSHHSPSPMSSRPISVARQPPPSVQSSPNVFCNSPSLSVHGTPTPSIIPSMPDSQSEISSQEIFSESCAM</sequence>
<dbReference type="InParanoid" id="G4TXZ3"/>
<reference evidence="2 3" key="1">
    <citation type="journal article" date="2011" name="PLoS Pathog.">
        <title>Endophytic Life Strategies Decoded by Genome and Transcriptome Analyses of the Mutualistic Root Symbiont Piriformospora indica.</title>
        <authorList>
            <person name="Zuccaro A."/>
            <person name="Lahrmann U."/>
            <person name="Guldener U."/>
            <person name="Langen G."/>
            <person name="Pfiffi S."/>
            <person name="Biedenkopf D."/>
            <person name="Wong P."/>
            <person name="Samans B."/>
            <person name="Grimm C."/>
            <person name="Basiewicz M."/>
            <person name="Murat C."/>
            <person name="Martin F."/>
            <person name="Kogel K.H."/>
        </authorList>
    </citation>
    <scope>NUCLEOTIDE SEQUENCE [LARGE SCALE GENOMIC DNA]</scope>
    <source>
        <strain evidence="2 3">DSM 11827</strain>
    </source>
</reference>
<dbReference type="EMBL" id="CAFZ01000640">
    <property type="protein sequence ID" value="CCA76186.1"/>
    <property type="molecule type" value="Genomic_DNA"/>
</dbReference>
<accession>G4TXZ3</accession>
<evidence type="ECO:0000313" key="3">
    <source>
        <dbReference type="Proteomes" id="UP000007148"/>
    </source>
</evidence>
<dbReference type="Proteomes" id="UP000007148">
    <property type="component" value="Unassembled WGS sequence"/>
</dbReference>
<proteinExistence type="predicted"/>
<dbReference type="HOGENOM" id="CLU_1917875_0_0_1"/>
<feature type="compositionally biased region" description="Low complexity" evidence="1">
    <location>
        <begin position="116"/>
        <end position="132"/>
    </location>
</feature>
<feature type="region of interest" description="Disordered" evidence="1">
    <location>
        <begin position="60"/>
        <end position="132"/>
    </location>
</feature>
<evidence type="ECO:0000313" key="2">
    <source>
        <dbReference type="EMBL" id="CCA76186.1"/>
    </source>
</evidence>
<dbReference type="AlphaFoldDB" id="G4TXZ3"/>
<evidence type="ECO:0000256" key="1">
    <source>
        <dbReference type="SAM" id="MobiDB-lite"/>
    </source>
</evidence>
<protein>
    <submittedName>
        <fullName evidence="2">Uncharacterized protein</fullName>
    </submittedName>
</protein>